<feature type="domain" description="Transglutaminase-like" evidence="1">
    <location>
        <begin position="177"/>
        <end position="242"/>
    </location>
</feature>
<dbReference type="Pfam" id="PF08379">
    <property type="entry name" value="Bact_transglu_N"/>
    <property type="match status" value="1"/>
</dbReference>
<dbReference type="Proteomes" id="UP000501812">
    <property type="component" value="Chromosome"/>
</dbReference>
<reference evidence="2 3" key="1">
    <citation type="submission" date="2020-04" db="EMBL/GenBank/DDBJ databases">
        <title>Luteolibacter sp. G-1-1-1 isolated from soil.</title>
        <authorList>
            <person name="Dahal R.H."/>
        </authorList>
    </citation>
    <scope>NUCLEOTIDE SEQUENCE [LARGE SCALE GENOMIC DNA]</scope>
    <source>
        <strain evidence="2 3">G-1-1-1</strain>
    </source>
</reference>
<dbReference type="EMBL" id="CP051774">
    <property type="protein sequence ID" value="QJE95776.1"/>
    <property type="molecule type" value="Genomic_DNA"/>
</dbReference>
<evidence type="ECO:0000313" key="3">
    <source>
        <dbReference type="Proteomes" id="UP000501812"/>
    </source>
</evidence>
<dbReference type="Gene3D" id="3.10.620.30">
    <property type="match status" value="1"/>
</dbReference>
<dbReference type="AlphaFoldDB" id="A0A858RF96"/>
<gene>
    <name evidence="2" type="ORF">HHL09_08250</name>
</gene>
<dbReference type="PANTHER" id="PTHR33490">
    <property type="entry name" value="BLR5614 PROTEIN-RELATED"/>
    <property type="match status" value="1"/>
</dbReference>
<dbReference type="SUPFAM" id="SSF54001">
    <property type="entry name" value="Cysteine proteinases"/>
    <property type="match status" value="1"/>
</dbReference>
<evidence type="ECO:0000259" key="1">
    <source>
        <dbReference type="SMART" id="SM00460"/>
    </source>
</evidence>
<dbReference type="InterPro" id="IPR002931">
    <property type="entry name" value="Transglutaminase-like"/>
</dbReference>
<evidence type="ECO:0000313" key="2">
    <source>
        <dbReference type="EMBL" id="QJE95776.1"/>
    </source>
</evidence>
<dbReference type="Pfam" id="PF01841">
    <property type="entry name" value="Transglut_core"/>
    <property type="match status" value="1"/>
</dbReference>
<dbReference type="SMART" id="SM00460">
    <property type="entry name" value="TGc"/>
    <property type="match status" value="1"/>
</dbReference>
<dbReference type="PANTHER" id="PTHR33490:SF1">
    <property type="entry name" value="SLL1233 PROTEIN"/>
    <property type="match status" value="1"/>
</dbReference>
<keyword evidence="3" id="KW-1185">Reference proteome</keyword>
<dbReference type="RefSeq" id="WP_169454089.1">
    <property type="nucleotide sequence ID" value="NZ_CP051774.1"/>
</dbReference>
<dbReference type="KEGG" id="luo:HHL09_08250"/>
<dbReference type="InterPro" id="IPR013589">
    <property type="entry name" value="Bac_transglu_N"/>
</dbReference>
<sequence length="305" mass="33827">MSDSHLLRIVHRTHYAYAEPVTFQPHRLAVRPREGHDLRVESLLLGITPEADVVWTRDIFGNSIAHTHFREPGRELKFDVEVVVRRFFDPDAPPHPAQSPSPYPLEYDTLEHGIVVGYLTPVYGEETAVVKEWIKALPDPGDFPSAEHFVVKLAEIIHQKIGYQRREQKGVQTPATTLSLGTGSCRDVATLMMEVLRHLGIAARFASGYLDCAATRAARGSTHAWTEAYFPQLGWRGFDPTTGKRCTHQHIVTGTSHHPRGVMPVSGRYFGPAGAFQTLQVTVEFSTPVDEGLAKPAGVPIISGR</sequence>
<organism evidence="2 3">
    <name type="scientific">Luteolibacter luteus</name>
    <dbReference type="NCBI Taxonomy" id="2728835"/>
    <lineage>
        <taxon>Bacteria</taxon>
        <taxon>Pseudomonadati</taxon>
        <taxon>Verrucomicrobiota</taxon>
        <taxon>Verrucomicrobiia</taxon>
        <taxon>Verrucomicrobiales</taxon>
        <taxon>Verrucomicrobiaceae</taxon>
        <taxon>Luteolibacter</taxon>
    </lineage>
</organism>
<proteinExistence type="predicted"/>
<protein>
    <submittedName>
        <fullName evidence="2">Transglutaminase family protein</fullName>
    </submittedName>
</protein>
<dbReference type="InterPro" id="IPR038765">
    <property type="entry name" value="Papain-like_cys_pep_sf"/>
</dbReference>
<accession>A0A858RF96</accession>
<name>A0A858RF96_9BACT</name>